<feature type="domain" description="CBF1-interacting co-repressor CIR N-terminal" evidence="2">
    <location>
        <begin position="13"/>
        <end position="49"/>
    </location>
</feature>
<proteinExistence type="predicted"/>
<dbReference type="RefSeq" id="XP_018019700.1">
    <property type="nucleotide sequence ID" value="XM_018164211.2"/>
</dbReference>
<dbReference type="Pfam" id="PF10197">
    <property type="entry name" value="Cir_N"/>
    <property type="match status" value="1"/>
</dbReference>
<evidence type="ECO:0000313" key="4">
    <source>
        <dbReference type="RefSeq" id="XP_018019700.1"/>
    </source>
</evidence>
<feature type="compositionally biased region" description="Basic and acidic residues" evidence="1">
    <location>
        <begin position="325"/>
        <end position="340"/>
    </location>
</feature>
<dbReference type="GO" id="GO:0003714">
    <property type="term" value="F:transcription corepressor activity"/>
    <property type="evidence" value="ECO:0007669"/>
    <property type="project" value="InterPro"/>
</dbReference>
<accession>A0A8B7P161</accession>
<feature type="compositionally biased region" description="Basic residues" evidence="1">
    <location>
        <begin position="314"/>
        <end position="324"/>
    </location>
</feature>
<keyword evidence="3" id="KW-1185">Reference proteome</keyword>
<dbReference type="AlphaFoldDB" id="A0A8B7P161"/>
<dbReference type="InterPro" id="IPR040014">
    <property type="entry name" value="CIR1"/>
</dbReference>
<dbReference type="InterPro" id="IPR019339">
    <property type="entry name" value="CIR_N_dom"/>
</dbReference>
<feature type="compositionally biased region" description="Basic residues" evidence="1">
    <location>
        <begin position="341"/>
        <end position="355"/>
    </location>
</feature>
<dbReference type="OrthoDB" id="6253837at2759"/>
<feature type="compositionally biased region" description="Basic and acidic residues" evidence="1">
    <location>
        <begin position="234"/>
        <end position="250"/>
    </location>
</feature>
<dbReference type="GeneID" id="108676166"/>
<gene>
    <name evidence="4" type="primary">LOC108676166</name>
</gene>
<feature type="compositionally biased region" description="Polar residues" evidence="1">
    <location>
        <begin position="194"/>
        <end position="203"/>
    </location>
</feature>
<dbReference type="OMA" id="KSWHPAN"/>
<dbReference type="Proteomes" id="UP000694843">
    <property type="component" value="Unplaced"/>
</dbReference>
<reference evidence="4" key="1">
    <citation type="submission" date="2025-08" db="UniProtKB">
        <authorList>
            <consortium name="RefSeq"/>
        </authorList>
    </citation>
    <scope>IDENTIFICATION</scope>
    <source>
        <tissue evidence="4">Whole organism</tissue>
    </source>
</reference>
<dbReference type="PANTHER" id="PTHR13151:SF2">
    <property type="entry name" value="COREPRESSOR INTERACTING WITH RBPJ 1"/>
    <property type="match status" value="1"/>
</dbReference>
<name>A0A8B7P161_HYAAZ</name>
<sequence>MGKGYNNFMCKKFFHPASRDNLKRVWIAEQKAEANRKKQEELRIQYEKEQDVYTNKALVSRSQADRDKLSLGFMYDPPAGVKMRQEKEEGEPEYKFEWQRKFNAPRESYCKNDSSIRDQPFGIAVRNVRCIKCRTWGHINTDKECPLYGKVIEPSKEEMEKEVDHQTLKSGMRENGLHLKTLASMATGIYGRNQDPSASNQQLLPDEEDHRPSTSGRSDDDVEEMRLLASLTTKQKEKLLKKLEKMDKKMLSKKNKAKKKTAEISSDEDSDSSDSEITTKRKKKKSSKDKCKKRKRDSSSSESSSSDSEEERPKKKQKKKSKTKDKREYSSSSLKCEDTRTKKHKKSKSKSKSKDKKIDTQELLREITRGLNVDFVGAGDVFASRKN</sequence>
<dbReference type="KEGG" id="hazt:108676166"/>
<dbReference type="PANTHER" id="PTHR13151">
    <property type="entry name" value="CBF1 INTERACTING COREPRESSOR CIR"/>
    <property type="match status" value="1"/>
</dbReference>
<feature type="compositionally biased region" description="Acidic residues" evidence="1">
    <location>
        <begin position="265"/>
        <end position="274"/>
    </location>
</feature>
<feature type="compositionally biased region" description="Basic residues" evidence="1">
    <location>
        <begin position="280"/>
        <end position="296"/>
    </location>
</feature>
<feature type="region of interest" description="Disordered" evidence="1">
    <location>
        <begin position="187"/>
        <end position="361"/>
    </location>
</feature>
<dbReference type="SMART" id="SM01083">
    <property type="entry name" value="Cir_N"/>
    <property type="match status" value="1"/>
</dbReference>
<protein>
    <submittedName>
        <fullName evidence="4">Corepressor interacting with RBPJ 1</fullName>
    </submittedName>
</protein>
<evidence type="ECO:0000256" key="1">
    <source>
        <dbReference type="SAM" id="MobiDB-lite"/>
    </source>
</evidence>
<dbReference type="GO" id="GO:0005634">
    <property type="term" value="C:nucleus"/>
    <property type="evidence" value="ECO:0007669"/>
    <property type="project" value="TreeGrafter"/>
</dbReference>
<evidence type="ECO:0000313" key="3">
    <source>
        <dbReference type="Proteomes" id="UP000694843"/>
    </source>
</evidence>
<evidence type="ECO:0000259" key="2">
    <source>
        <dbReference type="SMART" id="SM01083"/>
    </source>
</evidence>
<organism evidence="3 4">
    <name type="scientific">Hyalella azteca</name>
    <name type="common">Amphipod</name>
    <dbReference type="NCBI Taxonomy" id="294128"/>
    <lineage>
        <taxon>Eukaryota</taxon>
        <taxon>Metazoa</taxon>
        <taxon>Ecdysozoa</taxon>
        <taxon>Arthropoda</taxon>
        <taxon>Crustacea</taxon>
        <taxon>Multicrustacea</taxon>
        <taxon>Malacostraca</taxon>
        <taxon>Eumalacostraca</taxon>
        <taxon>Peracarida</taxon>
        <taxon>Amphipoda</taxon>
        <taxon>Senticaudata</taxon>
        <taxon>Talitrida</taxon>
        <taxon>Talitroidea</taxon>
        <taxon>Hyalellidae</taxon>
        <taxon>Hyalella</taxon>
    </lineage>
</organism>